<dbReference type="InterPro" id="IPR009057">
    <property type="entry name" value="Homeodomain-like_sf"/>
</dbReference>
<dbReference type="AlphaFoldDB" id="A0AAV8Y601"/>
<comment type="subcellular location">
    <subcellularLocation>
        <location evidence="1">Nucleus</location>
    </subcellularLocation>
</comment>
<evidence type="ECO:0000259" key="2">
    <source>
        <dbReference type="Pfam" id="PF05225"/>
    </source>
</evidence>
<organism evidence="3 4">
    <name type="scientific">Rhamnusium bicolor</name>
    <dbReference type="NCBI Taxonomy" id="1586634"/>
    <lineage>
        <taxon>Eukaryota</taxon>
        <taxon>Metazoa</taxon>
        <taxon>Ecdysozoa</taxon>
        <taxon>Arthropoda</taxon>
        <taxon>Hexapoda</taxon>
        <taxon>Insecta</taxon>
        <taxon>Pterygota</taxon>
        <taxon>Neoptera</taxon>
        <taxon>Endopterygota</taxon>
        <taxon>Coleoptera</taxon>
        <taxon>Polyphaga</taxon>
        <taxon>Cucujiformia</taxon>
        <taxon>Chrysomeloidea</taxon>
        <taxon>Cerambycidae</taxon>
        <taxon>Lepturinae</taxon>
        <taxon>Rhagiini</taxon>
        <taxon>Rhamnusium</taxon>
    </lineage>
</organism>
<feature type="domain" description="HTH psq-type" evidence="2">
    <location>
        <begin position="99"/>
        <end position="138"/>
    </location>
</feature>
<name>A0AAV8Y601_9CUCU</name>
<evidence type="ECO:0000313" key="4">
    <source>
        <dbReference type="Proteomes" id="UP001162156"/>
    </source>
</evidence>
<reference evidence="3" key="1">
    <citation type="journal article" date="2023" name="Insect Mol. Biol.">
        <title>Genome sequencing provides insights into the evolution of gene families encoding plant cell wall-degrading enzymes in longhorned beetles.</title>
        <authorList>
            <person name="Shin N.R."/>
            <person name="Okamura Y."/>
            <person name="Kirsch R."/>
            <person name="Pauchet Y."/>
        </authorList>
    </citation>
    <scope>NUCLEOTIDE SEQUENCE</scope>
    <source>
        <strain evidence="3">RBIC_L_NR</strain>
    </source>
</reference>
<keyword evidence="4" id="KW-1185">Reference proteome</keyword>
<gene>
    <name evidence="3" type="ORF">NQ314_008908</name>
</gene>
<dbReference type="SUPFAM" id="SSF46689">
    <property type="entry name" value="Homeodomain-like"/>
    <property type="match status" value="1"/>
</dbReference>
<evidence type="ECO:0000313" key="3">
    <source>
        <dbReference type="EMBL" id="KAJ8946376.1"/>
    </source>
</evidence>
<proteinExistence type="predicted"/>
<dbReference type="GO" id="GO:0005634">
    <property type="term" value="C:nucleus"/>
    <property type="evidence" value="ECO:0007669"/>
    <property type="project" value="UniProtKB-SubCell"/>
</dbReference>
<dbReference type="GO" id="GO:0003677">
    <property type="term" value="F:DNA binding"/>
    <property type="evidence" value="ECO:0007669"/>
    <property type="project" value="InterPro"/>
</dbReference>
<dbReference type="Gene3D" id="1.10.10.60">
    <property type="entry name" value="Homeodomain-like"/>
    <property type="match status" value="1"/>
</dbReference>
<comment type="caution">
    <text evidence="3">The sequence shown here is derived from an EMBL/GenBank/DDBJ whole genome shotgun (WGS) entry which is preliminary data.</text>
</comment>
<protein>
    <recommendedName>
        <fullName evidence="2">HTH psq-type domain-containing protein</fullName>
    </recommendedName>
</protein>
<dbReference type="InterPro" id="IPR007889">
    <property type="entry name" value="HTH_Psq"/>
</dbReference>
<dbReference type="Proteomes" id="UP001162156">
    <property type="component" value="Unassembled WGS sequence"/>
</dbReference>
<dbReference type="Pfam" id="PF05225">
    <property type="entry name" value="HTH_psq"/>
    <property type="match status" value="1"/>
</dbReference>
<accession>A0AAV8Y601</accession>
<sequence>MQDHNYDTLPKLISLTDYSENFVIYIAGYVIKMLQKTVHCEECLELLVAIRTILIKRRNLGAYIYPSKSLVTMCSETEIRQLMHLNDNSLPRYRDYNDAQLQRAVEAVQRRHISYQEAKQLYNIPRKTVWNKVNTKHPKKHGGQLVLLEVEERHIVDVLLAAAAFGSRLTCMDLRMIIKQYLDRSEKSVPKLNDNFPGRPSLLTKLVDDLKLTDSKNIESAFRATGIIPLNAQQVLKRLPNIRADENLPKTISETLLQYLKDIRTPSADTKKPRKKMLKVLPGKSVSLEELQANSSVNDDEIVVTEHENVVSEQEDM</sequence>
<dbReference type="EMBL" id="JANEYF010002447">
    <property type="protein sequence ID" value="KAJ8946376.1"/>
    <property type="molecule type" value="Genomic_DNA"/>
</dbReference>
<feature type="non-terminal residue" evidence="3">
    <location>
        <position position="317"/>
    </location>
</feature>
<evidence type="ECO:0000256" key="1">
    <source>
        <dbReference type="ARBA" id="ARBA00004123"/>
    </source>
</evidence>